<dbReference type="InterPro" id="IPR003356">
    <property type="entry name" value="DNA_methylase_A-5"/>
</dbReference>
<dbReference type="GO" id="GO:0003677">
    <property type="term" value="F:DNA binding"/>
    <property type="evidence" value="ECO:0007669"/>
    <property type="project" value="InterPro"/>
</dbReference>
<name>E1YHX5_9BACT</name>
<dbReference type="GO" id="GO:0008170">
    <property type="term" value="F:N-methyltransferase activity"/>
    <property type="evidence" value="ECO:0007669"/>
    <property type="project" value="InterPro"/>
</dbReference>
<organism evidence="3">
    <name type="scientific">uncultured Desulfobacterium sp</name>
    <dbReference type="NCBI Taxonomy" id="201089"/>
    <lineage>
        <taxon>Bacteria</taxon>
        <taxon>Pseudomonadati</taxon>
        <taxon>Thermodesulfobacteriota</taxon>
        <taxon>Desulfobacteria</taxon>
        <taxon>Desulfobacterales</taxon>
        <taxon>Desulfobacteriaceae</taxon>
        <taxon>Desulfobacterium</taxon>
        <taxon>environmental samples</taxon>
    </lineage>
</organism>
<feature type="domain" description="DNA methylase adenine-specific" evidence="2">
    <location>
        <begin position="22"/>
        <end position="76"/>
    </location>
</feature>
<comment type="similarity">
    <text evidence="1">Belongs to the N(4)/N(6)-methyltransferase family.</text>
</comment>
<dbReference type="EMBL" id="FR695874">
    <property type="protein sequence ID" value="CBX30244.1"/>
    <property type="molecule type" value="Genomic_DNA"/>
</dbReference>
<gene>
    <name evidence="3" type="ORF">N47_D30530</name>
</gene>
<evidence type="ECO:0000313" key="3">
    <source>
        <dbReference type="EMBL" id="CBX30244.1"/>
    </source>
</evidence>
<dbReference type="Pfam" id="PF02384">
    <property type="entry name" value="N6_Mtase"/>
    <property type="match status" value="1"/>
</dbReference>
<dbReference type="Gene3D" id="3.40.50.150">
    <property type="entry name" value="Vaccinia Virus protein VP39"/>
    <property type="match status" value="1"/>
</dbReference>
<dbReference type="PRINTS" id="PR00507">
    <property type="entry name" value="N12N6MTFRASE"/>
</dbReference>
<dbReference type="InterPro" id="IPR029063">
    <property type="entry name" value="SAM-dependent_MTases_sf"/>
</dbReference>
<evidence type="ECO:0000259" key="2">
    <source>
        <dbReference type="Pfam" id="PF02384"/>
    </source>
</evidence>
<sequence length="93" mass="10282">MITKSLHTLDHVRKSFNGVTSRTSRSKIGQFLTPAAIAQFMSSMFERGPQQVRIMDPGAGTGVLFAVCVETLVLQKIRPLSINGKYLGRVLIY</sequence>
<accession>E1YHX5</accession>
<dbReference type="SUPFAM" id="SSF53335">
    <property type="entry name" value="S-adenosyl-L-methionine-dependent methyltransferases"/>
    <property type="match status" value="1"/>
</dbReference>
<dbReference type="AlphaFoldDB" id="E1YHX5"/>
<protein>
    <recommendedName>
        <fullName evidence="2">DNA methylase adenine-specific domain-containing protein</fullName>
    </recommendedName>
</protein>
<evidence type="ECO:0000256" key="1">
    <source>
        <dbReference type="ARBA" id="ARBA00006594"/>
    </source>
</evidence>
<proteinExistence type="inferred from homology"/>
<reference evidence="3" key="1">
    <citation type="journal article" date="2011" name="Environ. Microbiol.">
        <title>Genomic insights into the metabolic potential of the polycyclic aromatic hydrocarbon degrading sulfate-reducing Deltaproteobacterium N47.</title>
        <authorList>
            <person name="Bergmann F."/>
            <person name="Selesi D."/>
            <person name="Weinmaier T."/>
            <person name="Tischler P."/>
            <person name="Rattei T."/>
            <person name="Meckenstock R.U."/>
        </authorList>
    </citation>
    <scope>NUCLEOTIDE SEQUENCE</scope>
</reference>